<evidence type="ECO:0000313" key="1">
    <source>
        <dbReference type="EMBL" id="PRX44714.1"/>
    </source>
</evidence>
<keyword evidence="2" id="KW-1185">Reference proteome</keyword>
<proteinExistence type="predicted"/>
<comment type="caution">
    <text evidence="1">The sequence shown here is derived from an EMBL/GenBank/DDBJ whole genome shotgun (WGS) entry which is preliminary data.</text>
</comment>
<dbReference type="AlphaFoldDB" id="A0A2T0LNE6"/>
<evidence type="ECO:0000313" key="2">
    <source>
        <dbReference type="Proteomes" id="UP000238362"/>
    </source>
</evidence>
<sequence>MTDERDDGQPRGPISTLCHDCGGEGLKWVPTLVVTTGRR</sequence>
<dbReference type="Proteomes" id="UP000238362">
    <property type="component" value="Unassembled WGS sequence"/>
</dbReference>
<name>A0A2T0LNE6_9PSEU</name>
<gene>
    <name evidence="1" type="ORF">B0I33_111228</name>
</gene>
<organism evidence="1 2">
    <name type="scientific">Prauserella shujinwangii</name>
    <dbReference type="NCBI Taxonomy" id="1453103"/>
    <lineage>
        <taxon>Bacteria</taxon>
        <taxon>Bacillati</taxon>
        <taxon>Actinomycetota</taxon>
        <taxon>Actinomycetes</taxon>
        <taxon>Pseudonocardiales</taxon>
        <taxon>Pseudonocardiaceae</taxon>
        <taxon>Prauserella</taxon>
    </lineage>
</organism>
<accession>A0A2T0LNE6</accession>
<dbReference type="EMBL" id="PVNH01000011">
    <property type="protein sequence ID" value="PRX44714.1"/>
    <property type="molecule type" value="Genomic_DNA"/>
</dbReference>
<protein>
    <submittedName>
        <fullName evidence="1">Uncharacterized protein</fullName>
    </submittedName>
</protein>
<reference evidence="1 2" key="1">
    <citation type="submission" date="2018-03" db="EMBL/GenBank/DDBJ databases">
        <title>Genomic Encyclopedia of Type Strains, Phase III (KMG-III): the genomes of soil and plant-associated and newly described type strains.</title>
        <authorList>
            <person name="Whitman W."/>
        </authorList>
    </citation>
    <scope>NUCLEOTIDE SEQUENCE [LARGE SCALE GENOMIC DNA]</scope>
    <source>
        <strain evidence="1 2">CGMCC 4.7125</strain>
    </source>
</reference>